<dbReference type="EMBL" id="CAWUON010000009">
    <property type="protein sequence ID" value="CAK7264989.1"/>
    <property type="molecule type" value="Genomic_DNA"/>
</dbReference>
<dbReference type="SUPFAM" id="SSF69065">
    <property type="entry name" value="RNase III domain-like"/>
    <property type="match status" value="1"/>
</dbReference>
<proteinExistence type="predicted"/>
<organism evidence="4 5">
    <name type="scientific">Sporothrix epigloea</name>
    <dbReference type="NCBI Taxonomy" id="1892477"/>
    <lineage>
        <taxon>Eukaryota</taxon>
        <taxon>Fungi</taxon>
        <taxon>Dikarya</taxon>
        <taxon>Ascomycota</taxon>
        <taxon>Pezizomycotina</taxon>
        <taxon>Sordariomycetes</taxon>
        <taxon>Sordariomycetidae</taxon>
        <taxon>Ophiostomatales</taxon>
        <taxon>Ophiostomataceae</taxon>
        <taxon>Sporothrix</taxon>
    </lineage>
</organism>
<keyword evidence="1" id="KW-0694">RNA-binding</keyword>
<dbReference type="SUPFAM" id="SSF54768">
    <property type="entry name" value="dsRNA-binding domain-like"/>
    <property type="match status" value="1"/>
</dbReference>
<protein>
    <recommendedName>
        <fullName evidence="3">RNase III domain-containing protein</fullName>
    </recommendedName>
</protein>
<feature type="compositionally biased region" description="Polar residues" evidence="2">
    <location>
        <begin position="323"/>
        <end position="347"/>
    </location>
</feature>
<dbReference type="PANTHER" id="PTHR11207">
    <property type="entry name" value="RIBONUCLEASE III"/>
    <property type="match status" value="1"/>
</dbReference>
<gene>
    <name evidence="4" type="ORF">SEPCBS119000_001282</name>
</gene>
<reference evidence="4 5" key="1">
    <citation type="submission" date="2024-01" db="EMBL/GenBank/DDBJ databases">
        <authorList>
            <person name="Allen C."/>
            <person name="Tagirdzhanova G."/>
        </authorList>
    </citation>
    <scope>NUCLEOTIDE SEQUENCE [LARGE SCALE GENOMIC DNA]</scope>
    <source>
        <strain evidence="4 5">CBS 119000</strain>
    </source>
</reference>
<sequence>MSKRPLSDDDVGDAGASKRHKASPAIPSEKLALLQNYYKKLKGLVKAVENGSPLEDPLVLKELIASNKLVLPLLESLGDESSRNSTSNGETSMPFATVPTIHGLPYNLVPYLKGMSAWRLEDISESGYPPLPPIPDVRLEQMALTHSGKNGHWNYETLEFLGDSFIYHVSSEIITQTFPELTPGRKSQIREGLLRNSNLAKYAQHYGIDKRAHLPPEFYGMDNPGSKKMTGKERQKVHGDLFEAYVGALIRARPPPGQGSPDYDGVTVALEWLRLLWAVSLSKDITRKYQMPHLKQQRLPSAAQQPQTPRSVQPPSDNVAGASASSMVAPPTTNLTQSECSETTQAAASVPPETAEGEAAAQPQRLLSCKVRLSGQICCKEIRLRYEDAPKKKTHRDRHSKMPMFTVAVWVDCLGTSECLGYGTALSKKAAGEKAAGQALENKTKMKYYVAQKARLHDARVAAAAAVAAEGVKEEVRAEEVRAEDVQEDVLADRHV</sequence>
<evidence type="ECO:0000256" key="1">
    <source>
        <dbReference type="ARBA" id="ARBA00022884"/>
    </source>
</evidence>
<feature type="region of interest" description="Disordered" evidence="2">
    <location>
        <begin position="1"/>
        <end position="25"/>
    </location>
</feature>
<comment type="caution">
    <text evidence="4">The sequence shown here is derived from an EMBL/GenBank/DDBJ whole genome shotgun (WGS) entry which is preliminary data.</text>
</comment>
<evidence type="ECO:0000313" key="4">
    <source>
        <dbReference type="EMBL" id="CAK7264989.1"/>
    </source>
</evidence>
<dbReference type="InterPro" id="IPR036389">
    <property type="entry name" value="RNase_III_sf"/>
</dbReference>
<evidence type="ECO:0000256" key="2">
    <source>
        <dbReference type="SAM" id="MobiDB-lite"/>
    </source>
</evidence>
<dbReference type="PROSITE" id="PS50142">
    <property type="entry name" value="RNASE_3_2"/>
    <property type="match status" value="1"/>
</dbReference>
<dbReference type="SMART" id="SM00535">
    <property type="entry name" value="RIBOc"/>
    <property type="match status" value="1"/>
</dbReference>
<dbReference type="PANTHER" id="PTHR11207:SF0">
    <property type="entry name" value="RIBONUCLEASE 3"/>
    <property type="match status" value="1"/>
</dbReference>
<feature type="domain" description="RNase III" evidence="3">
    <location>
        <begin position="136"/>
        <end position="250"/>
    </location>
</feature>
<dbReference type="Gene3D" id="1.10.1520.10">
    <property type="entry name" value="Ribonuclease III domain"/>
    <property type="match status" value="1"/>
</dbReference>
<evidence type="ECO:0000313" key="5">
    <source>
        <dbReference type="Proteomes" id="UP001642502"/>
    </source>
</evidence>
<dbReference type="PROSITE" id="PS00517">
    <property type="entry name" value="RNASE_3_1"/>
    <property type="match status" value="1"/>
</dbReference>
<accession>A0ABP0DAY4</accession>
<dbReference type="CDD" id="cd00593">
    <property type="entry name" value="RIBOc"/>
    <property type="match status" value="1"/>
</dbReference>
<name>A0ABP0DAY4_9PEZI</name>
<evidence type="ECO:0000259" key="3">
    <source>
        <dbReference type="PROSITE" id="PS50142"/>
    </source>
</evidence>
<feature type="compositionally biased region" description="Polar residues" evidence="2">
    <location>
        <begin position="298"/>
        <end position="316"/>
    </location>
</feature>
<dbReference type="InterPro" id="IPR000999">
    <property type="entry name" value="RNase_III_dom"/>
</dbReference>
<keyword evidence="5" id="KW-1185">Reference proteome</keyword>
<dbReference type="Proteomes" id="UP001642502">
    <property type="component" value="Unassembled WGS sequence"/>
</dbReference>
<feature type="region of interest" description="Disordered" evidence="2">
    <location>
        <begin position="296"/>
        <end position="361"/>
    </location>
</feature>
<dbReference type="Gene3D" id="3.30.160.20">
    <property type="match status" value="1"/>
</dbReference>
<dbReference type="Pfam" id="PF00636">
    <property type="entry name" value="Ribonuclease_3"/>
    <property type="match status" value="1"/>
</dbReference>